<comment type="caution">
    <text evidence="2">The sequence shown here is derived from an EMBL/GenBank/DDBJ whole genome shotgun (WGS) entry which is preliminary data.</text>
</comment>
<dbReference type="RefSeq" id="WP_070010802.1">
    <property type="nucleotide sequence ID" value="NZ_LJGS01000039.1"/>
</dbReference>
<dbReference type="PATRIC" id="fig|933944.5.peg.4199"/>
<accession>A0A1E7JH55</accession>
<dbReference type="EMBL" id="LJGT01000041">
    <property type="protein sequence ID" value="OEU85791.1"/>
    <property type="molecule type" value="Genomic_DNA"/>
</dbReference>
<keyword evidence="3" id="KW-1185">Reference proteome</keyword>
<reference evidence="2 3" key="1">
    <citation type="journal article" date="2016" name="Front. Microbiol.">
        <title>Comparative Genomics Analysis of Streptomyces Species Reveals Their Adaptation to the Marine Environment and Their Diversity at the Genomic Level.</title>
        <authorList>
            <person name="Tian X."/>
            <person name="Zhang Z."/>
            <person name="Yang T."/>
            <person name="Chen M."/>
            <person name="Li J."/>
            <person name="Chen F."/>
            <person name="Yang J."/>
            <person name="Li W."/>
            <person name="Zhang B."/>
            <person name="Zhang Z."/>
            <person name="Wu J."/>
            <person name="Zhang C."/>
            <person name="Long L."/>
            <person name="Xiao J."/>
        </authorList>
    </citation>
    <scope>NUCLEOTIDE SEQUENCE [LARGE SCALE GENOMIC DNA]</scope>
    <source>
        <strain evidence="2 3">SCSIO 10390</strain>
    </source>
</reference>
<keyword evidence="1" id="KW-0732">Signal</keyword>
<sequence length="401" mass="42562">MKPVHVKGAATLAVAALLGVGYQTAFGGEPAPRQKPSASAAESMKVSYYSKSLSAQLTDVAAVSADEGWAVGTSQKDDGSGDPEQVLLHRDGEKWKQSPLPEGAAQASLDQVEASGPDNVWLFGRQKGGEGKPLAFRWDGKKWASVEAPASEGTSGGRSVAVLGPDDVWALGLDNTAHRWDGKKWTETELPANARAVAGTGPGDVWAVGFRDTSGDGGGPMSQPAAMHWDGKEWKTTKTPEYHFPDPAPPEESAGLESVVAVSEDEVWAVGNHTFNHGEGGPEPEEENILLRWNGSEWKKGPAKAAEKASTETASDGAGGLVLDRYWHMNADGDVHGIARHKPVPGRSGKVEEVDKKQRFWPEETVHVPGTREVWSAGVIELGAYGDANFRRGAVLSYDAG</sequence>
<organism evidence="2 3">
    <name type="scientific">Streptomyces abyssalis</name>
    <dbReference type="NCBI Taxonomy" id="933944"/>
    <lineage>
        <taxon>Bacteria</taxon>
        <taxon>Bacillati</taxon>
        <taxon>Actinomycetota</taxon>
        <taxon>Actinomycetes</taxon>
        <taxon>Kitasatosporales</taxon>
        <taxon>Streptomycetaceae</taxon>
        <taxon>Streptomyces</taxon>
    </lineage>
</organism>
<dbReference type="OrthoDB" id="3454650at2"/>
<evidence type="ECO:0000313" key="2">
    <source>
        <dbReference type="EMBL" id="OEU85791.1"/>
    </source>
</evidence>
<dbReference type="AlphaFoldDB" id="A0A1E7JH55"/>
<evidence type="ECO:0000313" key="3">
    <source>
        <dbReference type="Proteomes" id="UP000176087"/>
    </source>
</evidence>
<dbReference type="STRING" id="933944.AN215_25600"/>
<name>A0A1E7JH55_9ACTN</name>
<protein>
    <recommendedName>
        <fullName evidence="4">Sialidase</fullName>
    </recommendedName>
</protein>
<dbReference type="Proteomes" id="UP000176087">
    <property type="component" value="Unassembled WGS sequence"/>
</dbReference>
<feature type="chain" id="PRO_5009195619" description="Sialidase" evidence="1">
    <location>
        <begin position="28"/>
        <end position="401"/>
    </location>
</feature>
<feature type="signal peptide" evidence="1">
    <location>
        <begin position="1"/>
        <end position="27"/>
    </location>
</feature>
<gene>
    <name evidence="2" type="ORF">AN215_25600</name>
</gene>
<evidence type="ECO:0008006" key="4">
    <source>
        <dbReference type="Google" id="ProtNLM"/>
    </source>
</evidence>
<evidence type="ECO:0000256" key="1">
    <source>
        <dbReference type="SAM" id="SignalP"/>
    </source>
</evidence>
<proteinExistence type="predicted"/>
<dbReference type="SUPFAM" id="SSF89372">
    <property type="entry name" value="Fucose-specific lectin"/>
    <property type="match status" value="1"/>
</dbReference>